<name>A0A1V8SD99_9PEZI</name>
<dbReference type="STRING" id="1507870.A0A1V8SD99"/>
<evidence type="ECO:0000313" key="3">
    <source>
        <dbReference type="Proteomes" id="UP000192596"/>
    </source>
</evidence>
<keyword evidence="3" id="KW-1185">Reference proteome</keyword>
<comment type="caution">
    <text evidence="2">The sequence shown here is derived from an EMBL/GenBank/DDBJ whole genome shotgun (WGS) entry which is preliminary data.</text>
</comment>
<accession>A0A1V8SD99</accession>
<dbReference type="EMBL" id="NAJO01000057">
    <property type="protein sequence ID" value="OQN97144.1"/>
    <property type="molecule type" value="Genomic_DNA"/>
</dbReference>
<evidence type="ECO:0008006" key="4">
    <source>
        <dbReference type="Google" id="ProtNLM"/>
    </source>
</evidence>
<feature type="transmembrane region" description="Helical" evidence="1">
    <location>
        <begin position="49"/>
        <end position="69"/>
    </location>
</feature>
<dbReference type="AlphaFoldDB" id="A0A1V8SD99"/>
<reference evidence="3" key="1">
    <citation type="submission" date="2017-03" db="EMBL/GenBank/DDBJ databases">
        <title>Genomes of endolithic fungi from Antarctica.</title>
        <authorList>
            <person name="Coleine C."/>
            <person name="Masonjones S."/>
            <person name="Stajich J.E."/>
        </authorList>
    </citation>
    <scope>NUCLEOTIDE SEQUENCE [LARGE SCALE GENOMIC DNA]</scope>
    <source>
        <strain evidence="3">CCFEE 5527</strain>
    </source>
</reference>
<keyword evidence="1" id="KW-1133">Transmembrane helix</keyword>
<feature type="transmembrane region" description="Helical" evidence="1">
    <location>
        <begin position="102"/>
        <end position="119"/>
    </location>
</feature>
<dbReference type="InterPro" id="IPR010775">
    <property type="entry name" value="DUF1365"/>
</dbReference>
<dbReference type="Pfam" id="PF07103">
    <property type="entry name" value="DUF1365"/>
    <property type="match status" value="1"/>
</dbReference>
<dbReference type="OrthoDB" id="3340520at2759"/>
<evidence type="ECO:0000313" key="2">
    <source>
        <dbReference type="EMBL" id="OQN97144.1"/>
    </source>
</evidence>
<dbReference type="InParanoid" id="A0A1V8SD99"/>
<keyword evidence="1" id="KW-0812">Transmembrane</keyword>
<protein>
    <recommendedName>
        <fullName evidence="4">DUF1365-domain-containing protein</fullName>
    </recommendedName>
</protein>
<keyword evidence="1" id="KW-0472">Membrane</keyword>
<dbReference type="Proteomes" id="UP000192596">
    <property type="component" value="Unassembled WGS sequence"/>
</dbReference>
<evidence type="ECO:0000256" key="1">
    <source>
        <dbReference type="SAM" id="Phobius"/>
    </source>
</evidence>
<dbReference type="PANTHER" id="PTHR33973:SF4">
    <property type="entry name" value="OS07G0153300 PROTEIN"/>
    <property type="match status" value="1"/>
</dbReference>
<organism evidence="2 3">
    <name type="scientific">Cryoendolithus antarcticus</name>
    <dbReference type="NCBI Taxonomy" id="1507870"/>
    <lineage>
        <taxon>Eukaryota</taxon>
        <taxon>Fungi</taxon>
        <taxon>Dikarya</taxon>
        <taxon>Ascomycota</taxon>
        <taxon>Pezizomycotina</taxon>
        <taxon>Dothideomycetes</taxon>
        <taxon>Dothideomycetidae</taxon>
        <taxon>Cladosporiales</taxon>
        <taxon>Cladosporiaceae</taxon>
        <taxon>Cryoendolithus</taxon>
    </lineage>
</organism>
<gene>
    <name evidence="2" type="ORF">B0A48_17241</name>
</gene>
<dbReference type="PANTHER" id="PTHR33973">
    <property type="entry name" value="OS07G0153300 PROTEIN"/>
    <property type="match status" value="1"/>
</dbReference>
<sequence>MTIYVVATPFDRHGGPVTSFLLILVVFSTVSPLMRASNDGTTAFQSGDVPYRTLTILAWAFLTIIWAVFTPPERTFAIRILLFQPLWVLRILGRDSSCTDDLLLTLVLHAVYSFWTGAWAWPSASWFTSVHYQDEEVQIYFAIFALLTLCGTFASIIVYRDHRVQRRRSRAQRFHTDHRIDEELLPPLLIPSKTTHTRLFPKKHSFEYSYLLVGVPVGSSGRLSNALSVDGSPPAWFDVRSADYLNRGDDHLGLADKLKSYLHTQGVTDRDYSFAYLVTAPRFLGYSFNPVSFWYLYTSDAQLKYMILEVNNTFDERRLYLLRAGDADDQNAEVVKSGPRAGKVMTFTNTWEKDFHVSPFNSRKGTYSLRAIDPLHALQTTSEPAFDNTIVLRSSKAETKLIARIFLDSPSKMASDIATTELLRFIARWWWVGLVTFPRIVIQAAKLFFTHSLHVWYRPEVMATSFGRAYTADERKLESFFRDFLSDCVSSTSKALRLVYVPPHADGADADVVFYSPGFTYEEAHVRTLTIRVLSPAFYGRFVHYAHAKEAFDRESLATDEKNRTMVVESAHLLPVLLEAMTKQSSARRPVSTPIDAIRWRILQHLRCPPPLVAYPASSPASLMMTTDIRSLPVSELDLFVRTDGEDASFYRRTCTKIFLAQRFAYGTPVLISAMDLAVRSLIILLAINMASHTTVFDVLRPRPHTAEDWMGATTLLTAANGVHLWRALKG</sequence>
<proteinExistence type="predicted"/>
<feature type="transmembrane region" description="Helical" evidence="1">
    <location>
        <begin position="139"/>
        <end position="159"/>
    </location>
</feature>
<feature type="transmembrane region" description="Helical" evidence="1">
    <location>
        <begin position="20"/>
        <end position="37"/>
    </location>
</feature>